<feature type="domain" description="Zn-dependent PLC" evidence="9">
    <location>
        <begin position="23"/>
        <end position="237"/>
    </location>
</feature>
<dbReference type="GO" id="GO:0034480">
    <property type="term" value="F:phosphatidylcholine phospholipase C activity"/>
    <property type="evidence" value="ECO:0007669"/>
    <property type="project" value="UniProtKB-EC"/>
</dbReference>
<evidence type="ECO:0000256" key="5">
    <source>
        <dbReference type="ARBA" id="ARBA00022729"/>
    </source>
</evidence>
<evidence type="ECO:0000256" key="8">
    <source>
        <dbReference type="ARBA" id="ARBA00031285"/>
    </source>
</evidence>
<dbReference type="EMBL" id="CACRUE010000026">
    <property type="protein sequence ID" value="VYU12705.1"/>
    <property type="molecule type" value="Genomic_DNA"/>
</dbReference>
<protein>
    <recommendedName>
        <fullName evidence="2">Phospholipase C</fullName>
        <ecNumber evidence="1">3.1.4.3</ecNumber>
    </recommendedName>
    <alternativeName>
        <fullName evidence="8">Phosphatidylcholine cholinephosphohydrolase</fullName>
    </alternativeName>
</protein>
<dbReference type="PROSITE" id="PS51346">
    <property type="entry name" value="PROKAR_ZN_DEPEND_PLPC_2"/>
    <property type="match status" value="1"/>
</dbReference>
<proteinExistence type="predicted"/>
<evidence type="ECO:0000256" key="3">
    <source>
        <dbReference type="ARBA" id="ARBA00022525"/>
    </source>
</evidence>
<dbReference type="SMART" id="SM00770">
    <property type="entry name" value="Zn_dep_PLPC"/>
    <property type="match status" value="1"/>
</dbReference>
<evidence type="ECO:0000256" key="7">
    <source>
        <dbReference type="ARBA" id="ARBA00022833"/>
    </source>
</evidence>
<reference evidence="10" key="1">
    <citation type="submission" date="2019-11" db="EMBL/GenBank/DDBJ databases">
        <authorList>
            <person name="Feng L."/>
        </authorList>
    </citation>
    <scope>NUCLEOTIDE SEQUENCE</scope>
    <source>
        <strain evidence="10">IbartlettiiLFYP30</strain>
    </source>
</reference>
<dbReference type="CDD" id="cd11009">
    <property type="entry name" value="Zn_dep_PLPC"/>
    <property type="match status" value="1"/>
</dbReference>
<evidence type="ECO:0000256" key="1">
    <source>
        <dbReference type="ARBA" id="ARBA00012018"/>
    </source>
</evidence>
<dbReference type="GO" id="GO:0008270">
    <property type="term" value="F:zinc ion binding"/>
    <property type="evidence" value="ECO:0007669"/>
    <property type="project" value="InterPro"/>
</dbReference>
<dbReference type="Gene3D" id="1.10.575.10">
    <property type="entry name" value="P1 Nuclease"/>
    <property type="match status" value="1"/>
</dbReference>
<sequence length="237" mass="28323">MTQILGESRNNSIFEKTLNVIGPIKNKFSKPDCKVHIFLQENAINSLWFNGYYEEYEVFNRYRKIINEGVVWADQDLKCYGHFYNVYTKKGLPGTNDNALTLSQEYYNYAINYFYEGDIYNSMFYLGAVCHLIQDITVPQHATGDLLNNHMQFENYVKLRYLKIKRFRTYSEPIYFNTVEEYIKFNSYNAIKNQHLHRYIQNVNNRFYLIAEKALEFSQRTTAGILILYFENTYMQN</sequence>
<evidence type="ECO:0000256" key="2">
    <source>
        <dbReference type="ARBA" id="ARBA00018391"/>
    </source>
</evidence>
<dbReference type="AlphaFoldDB" id="A0A6N3C9L4"/>
<evidence type="ECO:0000313" key="10">
    <source>
        <dbReference type="EMBL" id="VYU12705.1"/>
    </source>
</evidence>
<keyword evidence="5" id="KW-0732">Signal</keyword>
<dbReference type="SUPFAM" id="SSF48537">
    <property type="entry name" value="Phospholipase C/P1 nuclease"/>
    <property type="match status" value="1"/>
</dbReference>
<evidence type="ECO:0000259" key="9">
    <source>
        <dbReference type="PROSITE" id="PS51346"/>
    </source>
</evidence>
<accession>A0A6N3C9L4</accession>
<gene>
    <name evidence="10" type="ORF">IBLFYP30_01802</name>
</gene>
<name>A0A6N3C9L4_9FIRM</name>
<keyword evidence="4" id="KW-0479">Metal-binding</keyword>
<keyword evidence="6" id="KW-0378">Hydrolase</keyword>
<dbReference type="InterPro" id="IPR001531">
    <property type="entry name" value="Zn_PLipaseC"/>
</dbReference>
<dbReference type="InterPro" id="IPR008947">
    <property type="entry name" value="PLipase_C/P1_nuclease_dom_sf"/>
</dbReference>
<dbReference type="Pfam" id="PF00882">
    <property type="entry name" value="Zn_dep_PLPC"/>
    <property type="match status" value="1"/>
</dbReference>
<dbReference type="EC" id="3.1.4.3" evidence="1"/>
<keyword evidence="3" id="KW-0964">Secreted</keyword>
<organism evidence="10">
    <name type="scientific">Intestinibacter bartlettii</name>
    <dbReference type="NCBI Taxonomy" id="261299"/>
    <lineage>
        <taxon>Bacteria</taxon>
        <taxon>Bacillati</taxon>
        <taxon>Bacillota</taxon>
        <taxon>Clostridia</taxon>
        <taxon>Peptostreptococcales</taxon>
        <taxon>Peptostreptococcaceae</taxon>
        <taxon>Intestinibacter</taxon>
    </lineage>
</organism>
<dbReference type="InterPro" id="IPR029002">
    <property type="entry name" value="PLPC/GPLD1"/>
</dbReference>
<keyword evidence="7" id="KW-0862">Zinc</keyword>
<dbReference type="GeneID" id="89566047"/>
<evidence type="ECO:0000256" key="6">
    <source>
        <dbReference type="ARBA" id="ARBA00022801"/>
    </source>
</evidence>
<dbReference type="RefSeq" id="WP_007286320.1">
    <property type="nucleotide sequence ID" value="NZ_CACRUE010000026.1"/>
</dbReference>
<evidence type="ECO:0000256" key="4">
    <source>
        <dbReference type="ARBA" id="ARBA00022723"/>
    </source>
</evidence>